<keyword evidence="3" id="KW-1185">Reference proteome</keyword>
<sequence length="294" mass="32185">MPTQASSAHPPLLSITTGLALSTVAVIVVSALYGGWSHVLVAYDLPQPYPNAVCAETLVPVGSIVYVLMSFGPFLVFCQPRWCVQFFAVMAVVAITLWGSCTLGSESFQEKYYALHASDPSVVAFNKGFCTAKYDMACMSPVDNTTRRGAEELALVWTQRGCASDNGLNASVLASLETSLCQSPRWRVASALKTEQPAFTDVSREDQMLCTRSNMVAMRWCVGLASLTDDHTNGVTSPLEAFRSHELRDAFNKWGFVVSYFTWSMFIVTLVALGCIIQLNMACDLNKAGWREIK</sequence>
<evidence type="ECO:0000313" key="2">
    <source>
        <dbReference type="EMBL" id="TMW63976.1"/>
    </source>
</evidence>
<organism evidence="2 3">
    <name type="scientific">Pythium oligandrum</name>
    <name type="common">Mycoparasitic fungus</name>
    <dbReference type="NCBI Taxonomy" id="41045"/>
    <lineage>
        <taxon>Eukaryota</taxon>
        <taxon>Sar</taxon>
        <taxon>Stramenopiles</taxon>
        <taxon>Oomycota</taxon>
        <taxon>Peronosporomycetes</taxon>
        <taxon>Pythiales</taxon>
        <taxon>Pythiaceae</taxon>
        <taxon>Pythium</taxon>
    </lineage>
</organism>
<keyword evidence="1" id="KW-1133">Transmembrane helix</keyword>
<dbReference type="AlphaFoldDB" id="A0A8K1FIM3"/>
<keyword evidence="1" id="KW-0472">Membrane</keyword>
<evidence type="ECO:0000256" key="1">
    <source>
        <dbReference type="SAM" id="Phobius"/>
    </source>
</evidence>
<dbReference type="Proteomes" id="UP000794436">
    <property type="component" value="Unassembled WGS sequence"/>
</dbReference>
<proteinExistence type="predicted"/>
<feature type="transmembrane region" description="Helical" evidence="1">
    <location>
        <begin position="254"/>
        <end position="277"/>
    </location>
</feature>
<feature type="transmembrane region" description="Helical" evidence="1">
    <location>
        <begin position="84"/>
        <end position="105"/>
    </location>
</feature>
<keyword evidence="1" id="KW-0812">Transmembrane</keyword>
<comment type="caution">
    <text evidence="2">The sequence shown here is derived from an EMBL/GenBank/DDBJ whole genome shotgun (WGS) entry which is preliminary data.</text>
</comment>
<reference evidence="2" key="1">
    <citation type="submission" date="2019-03" db="EMBL/GenBank/DDBJ databases">
        <title>Long read genome sequence of the mycoparasitic Pythium oligandrum ATCC 38472 isolated from sugarbeet rhizosphere.</title>
        <authorList>
            <person name="Gaulin E."/>
        </authorList>
    </citation>
    <scope>NUCLEOTIDE SEQUENCE</scope>
    <source>
        <strain evidence="2">ATCC 38472_TT</strain>
    </source>
</reference>
<evidence type="ECO:0000313" key="3">
    <source>
        <dbReference type="Proteomes" id="UP000794436"/>
    </source>
</evidence>
<dbReference type="EMBL" id="SPLM01000042">
    <property type="protein sequence ID" value="TMW63976.1"/>
    <property type="molecule type" value="Genomic_DNA"/>
</dbReference>
<protein>
    <submittedName>
        <fullName evidence="2">Uncharacterized protein</fullName>
    </submittedName>
</protein>
<feature type="transmembrane region" description="Helical" evidence="1">
    <location>
        <begin position="57"/>
        <end position="77"/>
    </location>
</feature>
<feature type="transmembrane region" description="Helical" evidence="1">
    <location>
        <begin position="12"/>
        <end position="37"/>
    </location>
</feature>
<name>A0A8K1FIM3_PYTOL</name>
<accession>A0A8K1FIM3</accession>
<gene>
    <name evidence="2" type="ORF">Poli38472_014681</name>
</gene>